<feature type="domain" description="OmpR/PhoB-type" evidence="11">
    <location>
        <begin position="132"/>
        <end position="231"/>
    </location>
</feature>
<feature type="modified residue" description="4-aspartylphosphate" evidence="8">
    <location>
        <position position="56"/>
    </location>
</feature>
<dbReference type="Gene3D" id="1.10.10.10">
    <property type="entry name" value="Winged helix-like DNA-binding domain superfamily/Winged helix DNA-binding domain"/>
    <property type="match status" value="1"/>
</dbReference>
<proteinExistence type="predicted"/>
<dbReference type="GO" id="GO:0006355">
    <property type="term" value="P:regulation of DNA-templated transcription"/>
    <property type="evidence" value="ECO:0007669"/>
    <property type="project" value="InterPro"/>
</dbReference>
<dbReference type="InterPro" id="IPR039420">
    <property type="entry name" value="WalR-like"/>
</dbReference>
<dbReference type="GO" id="GO:0005829">
    <property type="term" value="C:cytosol"/>
    <property type="evidence" value="ECO:0007669"/>
    <property type="project" value="TreeGrafter"/>
</dbReference>
<evidence type="ECO:0000313" key="13">
    <source>
        <dbReference type="Proteomes" id="UP000473885"/>
    </source>
</evidence>
<keyword evidence="6" id="KW-0804">Transcription</keyword>
<dbReference type="PROSITE" id="PS51755">
    <property type="entry name" value="OMPR_PHOB"/>
    <property type="match status" value="1"/>
</dbReference>
<organism evidence="12 13">
    <name type="scientific">Clostridium niameyense</name>
    <dbReference type="NCBI Taxonomy" id="1622073"/>
    <lineage>
        <taxon>Bacteria</taxon>
        <taxon>Bacillati</taxon>
        <taxon>Bacillota</taxon>
        <taxon>Clostridia</taxon>
        <taxon>Eubacteriales</taxon>
        <taxon>Clostridiaceae</taxon>
        <taxon>Clostridium</taxon>
    </lineage>
</organism>
<dbReference type="RefSeq" id="WP_163248782.1">
    <property type="nucleotide sequence ID" value="NZ_SXDP01000002.1"/>
</dbReference>
<name>A0A6M0R8H1_9CLOT</name>
<dbReference type="GO" id="GO:0032993">
    <property type="term" value="C:protein-DNA complex"/>
    <property type="evidence" value="ECO:0007669"/>
    <property type="project" value="TreeGrafter"/>
</dbReference>
<keyword evidence="4" id="KW-0805">Transcription regulation</keyword>
<dbReference type="InterPro" id="IPR001789">
    <property type="entry name" value="Sig_transdc_resp-reg_receiver"/>
</dbReference>
<evidence type="ECO:0000256" key="4">
    <source>
        <dbReference type="ARBA" id="ARBA00023015"/>
    </source>
</evidence>
<evidence type="ECO:0000259" key="10">
    <source>
        <dbReference type="PROSITE" id="PS50110"/>
    </source>
</evidence>
<gene>
    <name evidence="12" type="ORF">FDF74_04840</name>
</gene>
<dbReference type="FunFam" id="1.10.10.10:FF:000018">
    <property type="entry name" value="DNA-binding response regulator ResD"/>
    <property type="match status" value="1"/>
</dbReference>
<dbReference type="PROSITE" id="PS50110">
    <property type="entry name" value="RESPONSE_REGULATORY"/>
    <property type="match status" value="1"/>
</dbReference>
<dbReference type="Gene3D" id="3.40.50.2300">
    <property type="match status" value="1"/>
</dbReference>
<keyword evidence="5 9" id="KW-0238">DNA-binding</keyword>
<dbReference type="GO" id="GO:0000976">
    <property type="term" value="F:transcription cis-regulatory region binding"/>
    <property type="evidence" value="ECO:0007669"/>
    <property type="project" value="TreeGrafter"/>
</dbReference>
<comment type="function">
    <text evidence="7">May play the central regulatory role in sporulation. It may be an element of the effector pathway responsible for the activation of sporulation genes in response to nutritional stress. Spo0A may act in concert with spo0H (a sigma factor) to control the expression of some genes that are critical to the sporulation process.</text>
</comment>
<feature type="domain" description="Response regulatory" evidence="10">
    <location>
        <begin position="7"/>
        <end position="120"/>
    </location>
</feature>
<dbReference type="PANTHER" id="PTHR48111:SF2">
    <property type="entry name" value="RESPONSE REGULATOR SAER"/>
    <property type="match status" value="1"/>
</dbReference>
<sequence length="231" mass="26776">MYENYTKILVIEDDSYINKLLCDMLNCSGYDTKSAYSGTEGLIYLEKEVWDMVLLDLMLPGMSGERVLEEIRKTKSMPVIIISAREGTDIKVETLRVGADDFISKPFDIEEVSARIDSHLRRYKQFSPISQHNILTHREIYLNKDTREVFVKENLVDLTHREFDILKLFMTYPKKVFTKANLFESVWQNGYLGDDNTINVHVSNLRTKLIKAGINGEYIQTVWGIGYKLVD</sequence>
<dbReference type="AlphaFoldDB" id="A0A6M0R8H1"/>
<evidence type="ECO:0000256" key="2">
    <source>
        <dbReference type="ARBA" id="ARBA00022553"/>
    </source>
</evidence>
<evidence type="ECO:0000256" key="3">
    <source>
        <dbReference type="ARBA" id="ARBA00023012"/>
    </source>
</evidence>
<comment type="caution">
    <text evidence="12">The sequence shown here is derived from an EMBL/GenBank/DDBJ whole genome shotgun (WGS) entry which is preliminary data.</text>
</comment>
<dbReference type="GO" id="GO:0000156">
    <property type="term" value="F:phosphorelay response regulator activity"/>
    <property type="evidence" value="ECO:0007669"/>
    <property type="project" value="TreeGrafter"/>
</dbReference>
<evidence type="ECO:0000256" key="5">
    <source>
        <dbReference type="ARBA" id="ARBA00023125"/>
    </source>
</evidence>
<evidence type="ECO:0000259" key="11">
    <source>
        <dbReference type="PROSITE" id="PS51755"/>
    </source>
</evidence>
<reference evidence="12 13" key="1">
    <citation type="submission" date="2019-04" db="EMBL/GenBank/DDBJ databases">
        <title>Genome sequencing of Clostridium botulinum Groups I-IV and Clostridium butyricum.</title>
        <authorList>
            <person name="Brunt J."/>
            <person name="Van Vliet A.H.M."/>
            <person name="Stringer S.C."/>
            <person name="Carter A.T."/>
            <person name="Peck M.W."/>
        </authorList>
    </citation>
    <scope>NUCLEOTIDE SEQUENCE [LARGE SCALE GENOMIC DNA]</scope>
    <source>
        <strain evidence="12 13">IFR 18/094</strain>
    </source>
</reference>
<keyword evidence="13" id="KW-1185">Reference proteome</keyword>
<dbReference type="InterPro" id="IPR011006">
    <property type="entry name" value="CheY-like_superfamily"/>
</dbReference>
<dbReference type="InterPro" id="IPR036388">
    <property type="entry name" value="WH-like_DNA-bd_sf"/>
</dbReference>
<dbReference type="PANTHER" id="PTHR48111">
    <property type="entry name" value="REGULATOR OF RPOS"/>
    <property type="match status" value="1"/>
</dbReference>
<dbReference type="SUPFAM" id="SSF52172">
    <property type="entry name" value="CheY-like"/>
    <property type="match status" value="1"/>
</dbReference>
<evidence type="ECO:0000256" key="1">
    <source>
        <dbReference type="ARBA" id="ARBA00018672"/>
    </source>
</evidence>
<dbReference type="SMART" id="SM00862">
    <property type="entry name" value="Trans_reg_C"/>
    <property type="match status" value="1"/>
</dbReference>
<dbReference type="EMBL" id="SXDP01000002">
    <property type="protein sequence ID" value="NEZ46541.1"/>
    <property type="molecule type" value="Genomic_DNA"/>
</dbReference>
<feature type="DNA-binding region" description="OmpR/PhoB-type" evidence="9">
    <location>
        <begin position="132"/>
        <end position="231"/>
    </location>
</feature>
<accession>A0A6M0R8H1</accession>
<dbReference type="SMART" id="SM00448">
    <property type="entry name" value="REC"/>
    <property type="match status" value="1"/>
</dbReference>
<evidence type="ECO:0000256" key="8">
    <source>
        <dbReference type="PROSITE-ProRule" id="PRU00169"/>
    </source>
</evidence>
<dbReference type="CDD" id="cd00383">
    <property type="entry name" value="trans_reg_C"/>
    <property type="match status" value="1"/>
</dbReference>
<protein>
    <recommendedName>
        <fullName evidence="1">Stage 0 sporulation protein A homolog</fullName>
    </recommendedName>
</protein>
<dbReference type="Proteomes" id="UP000473885">
    <property type="component" value="Unassembled WGS sequence"/>
</dbReference>
<evidence type="ECO:0000313" key="12">
    <source>
        <dbReference type="EMBL" id="NEZ46541.1"/>
    </source>
</evidence>
<dbReference type="InterPro" id="IPR001867">
    <property type="entry name" value="OmpR/PhoB-type_DNA-bd"/>
</dbReference>
<evidence type="ECO:0000256" key="9">
    <source>
        <dbReference type="PROSITE-ProRule" id="PRU01091"/>
    </source>
</evidence>
<dbReference type="Pfam" id="PF00072">
    <property type="entry name" value="Response_reg"/>
    <property type="match status" value="1"/>
</dbReference>
<keyword evidence="3" id="KW-0902">Two-component regulatory system</keyword>
<keyword evidence="2 8" id="KW-0597">Phosphoprotein</keyword>
<dbReference type="Pfam" id="PF00486">
    <property type="entry name" value="Trans_reg_C"/>
    <property type="match status" value="1"/>
</dbReference>
<evidence type="ECO:0000256" key="6">
    <source>
        <dbReference type="ARBA" id="ARBA00023163"/>
    </source>
</evidence>
<evidence type="ECO:0000256" key="7">
    <source>
        <dbReference type="ARBA" id="ARBA00024867"/>
    </source>
</evidence>